<accession>A0A370HC64</accession>
<proteinExistence type="inferred from homology"/>
<reference evidence="4 5" key="1">
    <citation type="submission" date="2018-07" db="EMBL/GenBank/DDBJ databases">
        <title>Genomic Encyclopedia of Type Strains, Phase IV (KMG-IV): sequencing the most valuable type-strain genomes for metagenomic binning, comparative biology and taxonomic classification.</title>
        <authorList>
            <person name="Goeker M."/>
        </authorList>
    </citation>
    <scope>NUCLEOTIDE SEQUENCE [LARGE SCALE GENOMIC DNA]</scope>
    <source>
        <strain evidence="4 5">DSM 44952</strain>
    </source>
</reference>
<dbReference type="RefSeq" id="WP_084520387.1">
    <property type="nucleotide sequence ID" value="NZ_QQAZ01000002.1"/>
</dbReference>
<organism evidence="4 5">
    <name type="scientific">Nocardia mexicana</name>
    <dbReference type="NCBI Taxonomy" id="279262"/>
    <lineage>
        <taxon>Bacteria</taxon>
        <taxon>Bacillati</taxon>
        <taxon>Actinomycetota</taxon>
        <taxon>Actinomycetes</taxon>
        <taxon>Mycobacteriales</taxon>
        <taxon>Nocardiaceae</taxon>
        <taxon>Nocardia</taxon>
    </lineage>
</organism>
<dbReference type="OrthoDB" id="4535915at2"/>
<feature type="compositionally biased region" description="Basic and acidic residues" evidence="2">
    <location>
        <begin position="382"/>
        <end position="391"/>
    </location>
</feature>
<dbReference type="Gene3D" id="1.20.1260.20">
    <property type="entry name" value="PPE superfamily"/>
    <property type="match status" value="1"/>
</dbReference>
<feature type="domain" description="PPE" evidence="3">
    <location>
        <begin position="7"/>
        <end position="170"/>
    </location>
</feature>
<dbReference type="EMBL" id="QQAZ01000002">
    <property type="protein sequence ID" value="RDI54536.1"/>
    <property type="molecule type" value="Genomic_DNA"/>
</dbReference>
<dbReference type="InterPro" id="IPR000030">
    <property type="entry name" value="PPE_dom"/>
</dbReference>
<sequence>MPLPFVFAALPPEITIRMLLGGPGASSTRLTSETYSVLADRFAIAAANIDGAVSDISASWVGSSSNNAQGAFRNYAMWLRKQADVAKMAAERVDRASDAFDAAAQQMRVVEAALIAHRAKVAAAAVAASSTGVGVLTLAALQAEYAAIAVAAGTVMTSYGAGMEAALAGLPAPLTAPPIVGGGGGPDLPGTSGYSAPDGGPPGGPPSGGGGSGPPSPPSGGSDGPSHGSQGPSDGSSNGSSDGPGQGGDRMPTDPAQPADPSTPAGEADRLLPDMDPGASNLDPTGMPDGASDQQGFYGTSPYSTTLAGLNGGVGSLVALGMTGGGVGSMSGSATGFRMPSTWSRMPGGTFGAVPNTGPTTAPVRNAPPRGATAPKARMRRRRDDEEERKNARVFVPGEPEEVPVLEKPPVIGVIESSDGDRGEELDFGVPVLAGVIEHVDGDLPEAIEERPR</sequence>
<comment type="caution">
    <text evidence="4">The sequence shown here is derived from an EMBL/GenBank/DDBJ whole genome shotgun (WGS) entry which is preliminary data.</text>
</comment>
<keyword evidence="5" id="KW-1185">Reference proteome</keyword>
<evidence type="ECO:0000313" key="5">
    <source>
        <dbReference type="Proteomes" id="UP000255355"/>
    </source>
</evidence>
<dbReference type="Proteomes" id="UP000255355">
    <property type="component" value="Unassembled WGS sequence"/>
</dbReference>
<feature type="region of interest" description="Disordered" evidence="2">
    <location>
        <begin position="355"/>
        <end position="402"/>
    </location>
</feature>
<feature type="compositionally biased region" description="Low complexity" evidence="2">
    <location>
        <begin position="224"/>
        <end position="241"/>
    </location>
</feature>
<feature type="compositionally biased region" description="Low complexity" evidence="2">
    <location>
        <begin position="188"/>
        <end position="198"/>
    </location>
</feature>
<dbReference type="Pfam" id="PF00823">
    <property type="entry name" value="PPE"/>
    <property type="match status" value="1"/>
</dbReference>
<evidence type="ECO:0000256" key="1">
    <source>
        <dbReference type="ARBA" id="ARBA00010652"/>
    </source>
</evidence>
<dbReference type="AlphaFoldDB" id="A0A370HC64"/>
<evidence type="ECO:0000256" key="2">
    <source>
        <dbReference type="SAM" id="MobiDB-lite"/>
    </source>
</evidence>
<protein>
    <submittedName>
        <fullName evidence="4">PPE-repeat protein</fullName>
    </submittedName>
</protein>
<comment type="similarity">
    <text evidence="1">Belongs to the mycobacterial PPE family.</text>
</comment>
<dbReference type="InterPro" id="IPR038332">
    <property type="entry name" value="PPE_sf"/>
</dbReference>
<evidence type="ECO:0000259" key="3">
    <source>
        <dbReference type="Pfam" id="PF00823"/>
    </source>
</evidence>
<feature type="region of interest" description="Disordered" evidence="2">
    <location>
        <begin position="179"/>
        <end position="311"/>
    </location>
</feature>
<dbReference type="SUPFAM" id="SSF140459">
    <property type="entry name" value="PE/PPE dimer-like"/>
    <property type="match status" value="1"/>
</dbReference>
<evidence type="ECO:0000313" key="4">
    <source>
        <dbReference type="EMBL" id="RDI54536.1"/>
    </source>
</evidence>
<feature type="compositionally biased region" description="Polar residues" evidence="2">
    <location>
        <begin position="292"/>
        <end position="308"/>
    </location>
</feature>
<dbReference type="STRING" id="1210089.GCA_001613165_07429"/>
<name>A0A370HC64_9NOCA</name>
<gene>
    <name evidence="4" type="ORF">DFR68_102664</name>
</gene>